<feature type="domain" description="TRF2/HOY1 PH-like" evidence="2">
    <location>
        <begin position="100"/>
        <end position="204"/>
    </location>
</feature>
<organism evidence="3">
    <name type="scientific">Sesamum radiatum</name>
    <name type="common">Black benniseed</name>
    <dbReference type="NCBI Taxonomy" id="300843"/>
    <lineage>
        <taxon>Eukaryota</taxon>
        <taxon>Viridiplantae</taxon>
        <taxon>Streptophyta</taxon>
        <taxon>Embryophyta</taxon>
        <taxon>Tracheophyta</taxon>
        <taxon>Spermatophyta</taxon>
        <taxon>Magnoliopsida</taxon>
        <taxon>eudicotyledons</taxon>
        <taxon>Gunneridae</taxon>
        <taxon>Pentapetalae</taxon>
        <taxon>asterids</taxon>
        <taxon>lamiids</taxon>
        <taxon>Lamiales</taxon>
        <taxon>Pedaliaceae</taxon>
        <taxon>Sesamum</taxon>
    </lineage>
</organism>
<feature type="region of interest" description="Disordered" evidence="1">
    <location>
        <begin position="263"/>
        <end position="304"/>
    </location>
</feature>
<dbReference type="PANTHER" id="PTHR33494">
    <property type="entry name" value="OS02G0793800 PROTEIN"/>
    <property type="match status" value="1"/>
</dbReference>
<name>A0AAW2WPN2_SESRA</name>
<dbReference type="PANTHER" id="PTHR33494:SF1">
    <property type="entry name" value="C2H2-TYPE DOMAIN-CONTAINING PROTEIN-RELATED"/>
    <property type="match status" value="1"/>
</dbReference>
<feature type="region of interest" description="Disordered" evidence="1">
    <location>
        <begin position="415"/>
        <end position="442"/>
    </location>
</feature>
<reference evidence="3" key="2">
    <citation type="journal article" date="2024" name="Plant">
        <title>Genomic evolution and insights into agronomic trait innovations of Sesamum species.</title>
        <authorList>
            <person name="Miao H."/>
            <person name="Wang L."/>
            <person name="Qu L."/>
            <person name="Liu H."/>
            <person name="Sun Y."/>
            <person name="Le M."/>
            <person name="Wang Q."/>
            <person name="Wei S."/>
            <person name="Zheng Y."/>
            <person name="Lin W."/>
            <person name="Duan Y."/>
            <person name="Cao H."/>
            <person name="Xiong S."/>
            <person name="Wang X."/>
            <person name="Wei L."/>
            <person name="Li C."/>
            <person name="Ma Q."/>
            <person name="Ju M."/>
            <person name="Zhao R."/>
            <person name="Li G."/>
            <person name="Mu C."/>
            <person name="Tian Q."/>
            <person name="Mei H."/>
            <person name="Zhang T."/>
            <person name="Gao T."/>
            <person name="Zhang H."/>
        </authorList>
    </citation>
    <scope>NUCLEOTIDE SEQUENCE</scope>
    <source>
        <strain evidence="3">G02</strain>
    </source>
</reference>
<comment type="caution">
    <text evidence="3">The sequence shown here is derived from an EMBL/GenBank/DDBJ whole genome shotgun (WGS) entry which is preliminary data.</text>
</comment>
<dbReference type="InterPro" id="IPR057939">
    <property type="entry name" value="TRF2_HOY1_PH"/>
</dbReference>
<feature type="compositionally biased region" description="Polar residues" evidence="1">
    <location>
        <begin position="415"/>
        <end position="429"/>
    </location>
</feature>
<sequence length="503" mass="56119">MAAVKVEVEVEDHLEEEHGPLHKRPKQNFGLGGFAVPASQYNPLDEPSPLGLRLRKSPSLLELIQMKLSQSSSPKVGSHAHGKRQQTGSASSGEKLKAANFPASILRIGTWEYKSRYEGDLVAKCYFAKHKLVWEVLDGGLKNKIEIQWSDIMALKANYPDDAPGTLDVVLARQPLFFRETNPQPRKHTLWQTTSDFTGGQAKCLTSCGNGFSVECLNMFLSQQGEITLDSPYFEPRICVLDDQNEDNSELDLNRERSPSFFSLKDAASPSGAQTSSSKNDQDASGRSLESYRQETPSPYSARDTWTVEDIKNGGMEQLKVLSNWEQIRVPVLRSSMSMSDLVSHLENRISEQGSSSNPTLSSEEWEGLQILDDINRYLFSDTQNMPDSDEKSLMSRVNSLCCLLQKDTAVDANVQSKSDNYQDTSSVQDRADESNGIGVPTSENKVREKCSIFQDEFNVGYNQSTSMSRKDSVGDLLLNLPRIASLPQFLFNISEDFENQAR</sequence>
<feature type="compositionally biased region" description="Polar residues" evidence="1">
    <location>
        <begin position="271"/>
        <end position="285"/>
    </location>
</feature>
<feature type="region of interest" description="Disordered" evidence="1">
    <location>
        <begin position="70"/>
        <end position="94"/>
    </location>
</feature>
<accession>A0AAW2WPN2</accession>
<evidence type="ECO:0000256" key="1">
    <source>
        <dbReference type="SAM" id="MobiDB-lite"/>
    </source>
</evidence>
<dbReference type="EMBL" id="JACGWJ010000001">
    <property type="protein sequence ID" value="KAL0441791.1"/>
    <property type="molecule type" value="Genomic_DNA"/>
</dbReference>
<evidence type="ECO:0000313" key="3">
    <source>
        <dbReference type="EMBL" id="KAL0441791.1"/>
    </source>
</evidence>
<reference evidence="3" key="1">
    <citation type="submission" date="2020-06" db="EMBL/GenBank/DDBJ databases">
        <authorList>
            <person name="Li T."/>
            <person name="Hu X."/>
            <person name="Zhang T."/>
            <person name="Song X."/>
            <person name="Zhang H."/>
            <person name="Dai N."/>
            <person name="Sheng W."/>
            <person name="Hou X."/>
            <person name="Wei L."/>
        </authorList>
    </citation>
    <scope>NUCLEOTIDE SEQUENCE</scope>
    <source>
        <strain evidence="3">G02</strain>
        <tissue evidence="3">Leaf</tissue>
    </source>
</reference>
<evidence type="ECO:0000259" key="2">
    <source>
        <dbReference type="Pfam" id="PF24818"/>
    </source>
</evidence>
<proteinExistence type="predicted"/>
<dbReference type="AlphaFoldDB" id="A0AAW2WPN2"/>
<protein>
    <recommendedName>
        <fullName evidence="2">TRF2/HOY1 PH-like domain-containing protein</fullName>
    </recommendedName>
</protein>
<dbReference type="Pfam" id="PF24818">
    <property type="entry name" value="PH_TRF2_HOY1"/>
    <property type="match status" value="1"/>
</dbReference>
<gene>
    <name evidence="3" type="ORF">Sradi_0118000</name>
</gene>